<dbReference type="RefSeq" id="WP_064540175.1">
    <property type="nucleotide sequence ID" value="NZ_LXEQ01000001.1"/>
</dbReference>
<evidence type="ECO:0000313" key="1">
    <source>
        <dbReference type="EMBL" id="OAT33502.1"/>
    </source>
</evidence>
<evidence type="ECO:0000313" key="2">
    <source>
        <dbReference type="Proteomes" id="UP000078407"/>
    </source>
</evidence>
<sequence length="149" mass="16773">MKNKMLLLMCLVVAVGLSVLYWGWSTRDVDRGFECRARVYTKLIANACDKTTTTDVFLSLHGDGKGDMLVSGTHSCSNTPLVELESMVNFTYSREGAYYSIHFEPRDPAVSKLFSVLKDDYIKIKFTNVEDNDYIVSSPIETLMMCTAD</sequence>
<comment type="caution">
    <text evidence="1">The sequence shown here is derived from an EMBL/GenBank/DDBJ whole genome shotgun (WGS) entry which is preliminary data.</text>
</comment>
<reference evidence="1 2" key="1">
    <citation type="submission" date="2016-04" db="EMBL/GenBank/DDBJ databases">
        <title>ATOL: Assembling a taxonomically balanced genome-scale reconstruction of the evolutionary history of the Enterobacteriaceae.</title>
        <authorList>
            <person name="Plunkett G.III."/>
            <person name="Neeno-Eckwall E.C."/>
            <person name="Glasner J.D."/>
            <person name="Perna N.T."/>
        </authorList>
    </citation>
    <scope>NUCLEOTIDE SEQUENCE [LARGE SCALE GENOMIC DNA]</scope>
    <source>
        <strain evidence="1 2">ATCC 51602</strain>
    </source>
</reference>
<dbReference type="EMBL" id="LXEQ01000001">
    <property type="protein sequence ID" value="OAT33502.1"/>
    <property type="molecule type" value="Genomic_DNA"/>
</dbReference>
<proteinExistence type="predicted"/>
<keyword evidence="2" id="KW-1185">Reference proteome</keyword>
<name>A0ABX2WEF0_9ENTR</name>
<organism evidence="1 2">
    <name type="scientific">Buttiauxella ferragutiae ATCC 51602</name>
    <dbReference type="NCBI Taxonomy" id="1354252"/>
    <lineage>
        <taxon>Bacteria</taxon>
        <taxon>Pseudomonadati</taxon>
        <taxon>Pseudomonadota</taxon>
        <taxon>Gammaproteobacteria</taxon>
        <taxon>Enterobacterales</taxon>
        <taxon>Enterobacteriaceae</taxon>
        <taxon>Buttiauxella</taxon>
    </lineage>
</organism>
<gene>
    <name evidence="1" type="ORF">M976_00250</name>
</gene>
<protein>
    <submittedName>
        <fullName evidence="1">Type IIA topoisomerase subunit B</fullName>
    </submittedName>
</protein>
<dbReference type="Proteomes" id="UP000078407">
    <property type="component" value="Unassembled WGS sequence"/>
</dbReference>
<accession>A0ABX2WEF0</accession>